<dbReference type="AlphaFoldDB" id="A0A2I7SGB9"/>
<reference evidence="2" key="1">
    <citation type="submission" date="2018-01" db="EMBL/GenBank/DDBJ databases">
        <title>Complete genome of Tamlana sp. UJ94.</title>
        <authorList>
            <person name="Jung J."/>
            <person name="Chung D."/>
            <person name="Bae S.S."/>
            <person name="Baek K."/>
        </authorList>
    </citation>
    <scope>NUCLEOTIDE SEQUENCE [LARGE SCALE GENOMIC DNA]</scope>
    <source>
        <strain evidence="2">UJ94</strain>
    </source>
</reference>
<evidence type="ECO:0000313" key="2">
    <source>
        <dbReference type="Proteomes" id="UP000236592"/>
    </source>
</evidence>
<dbReference type="RefSeq" id="WP_102994984.1">
    <property type="nucleotide sequence ID" value="NZ_CP025938.1"/>
</dbReference>
<gene>
    <name evidence="1" type="ORF">C1A40_05300</name>
</gene>
<dbReference type="KEGG" id="taj:C1A40_05300"/>
<protein>
    <submittedName>
        <fullName evidence="1">Uncharacterized protein</fullName>
    </submittedName>
</protein>
<evidence type="ECO:0000313" key="1">
    <source>
        <dbReference type="EMBL" id="AUS04920.1"/>
    </source>
</evidence>
<dbReference type="Proteomes" id="UP000236592">
    <property type="component" value="Chromosome"/>
</dbReference>
<organism evidence="1 2">
    <name type="scientific">Pseudotamlana carrageenivorans</name>
    <dbReference type="NCBI Taxonomy" id="2069432"/>
    <lineage>
        <taxon>Bacteria</taxon>
        <taxon>Pseudomonadati</taxon>
        <taxon>Bacteroidota</taxon>
        <taxon>Flavobacteriia</taxon>
        <taxon>Flavobacteriales</taxon>
        <taxon>Flavobacteriaceae</taxon>
        <taxon>Pseudotamlana</taxon>
    </lineage>
</organism>
<dbReference type="OrthoDB" id="797256at2"/>
<keyword evidence="2" id="KW-1185">Reference proteome</keyword>
<accession>A0A2I7SGB9</accession>
<dbReference type="EMBL" id="CP025938">
    <property type="protein sequence ID" value="AUS04920.1"/>
    <property type="molecule type" value="Genomic_DNA"/>
</dbReference>
<sequence>MILQALILLLCFSCGTPQKDGDSQTKQEQVDEFYTSPRDGDLFRIPLVKPVQVISTIGYGDSWMVKLPYQQINRKRSVEARSITVIDSIIIIDAGIVSLPGENTQAWFFIDTKNQKEFVCRNEDEYQKKLTEIGVASAVLYDVNEVYSQFKEKGTLPFR</sequence>
<proteinExistence type="predicted"/>
<name>A0A2I7SGB9_9FLAO</name>